<keyword evidence="2" id="KW-1185">Reference proteome</keyword>
<gene>
    <name evidence="1" type="ORF">EV385_3024</name>
</gene>
<evidence type="ECO:0000313" key="1">
    <source>
        <dbReference type="EMBL" id="RZU51215.1"/>
    </source>
</evidence>
<organism evidence="1 2">
    <name type="scientific">Krasilnikovia cinnamomea</name>
    <dbReference type="NCBI Taxonomy" id="349313"/>
    <lineage>
        <taxon>Bacteria</taxon>
        <taxon>Bacillati</taxon>
        <taxon>Actinomycetota</taxon>
        <taxon>Actinomycetes</taxon>
        <taxon>Micromonosporales</taxon>
        <taxon>Micromonosporaceae</taxon>
        <taxon>Krasilnikovia</taxon>
    </lineage>
</organism>
<reference evidence="1 2" key="1">
    <citation type="submission" date="2019-02" db="EMBL/GenBank/DDBJ databases">
        <title>Sequencing the genomes of 1000 actinobacteria strains.</title>
        <authorList>
            <person name="Klenk H.-P."/>
        </authorList>
    </citation>
    <scope>NUCLEOTIDE SEQUENCE [LARGE SCALE GENOMIC DNA]</scope>
    <source>
        <strain evidence="1 2">DSM 45162</strain>
    </source>
</reference>
<evidence type="ECO:0000313" key="2">
    <source>
        <dbReference type="Proteomes" id="UP000292564"/>
    </source>
</evidence>
<comment type="caution">
    <text evidence="1">The sequence shown here is derived from an EMBL/GenBank/DDBJ whole genome shotgun (WGS) entry which is preliminary data.</text>
</comment>
<proteinExistence type="predicted"/>
<accession>A0A4Q7ZLM0</accession>
<protein>
    <submittedName>
        <fullName evidence="1">Uncharacterized protein (DUF433 family)</fullName>
    </submittedName>
</protein>
<sequence length="241" mass="26965">MCTNEGLTWETAHVVSVLEREVFSESEAARLLRVPQSTLHYWLEGGERRGRSYKPVLRAESRSGRSVTWAEFVEAGLLREYRRTHGVPMVELRAFIDLLREKFDVPYPLADRRPYVAGRKLVLEAQAVAGLDPDYCLVAVVGDQLLLTPPSAAFVERVTWDGDVAAGWRPASDPQSPVRILPDVRFGKPSVKGISTEVVWEQDDAGLDVEEIAGMYQLDVPDVRWALAYELSQRANASRAA</sequence>
<dbReference type="AlphaFoldDB" id="A0A4Q7ZLM0"/>
<dbReference type="EMBL" id="SHKY01000001">
    <property type="protein sequence ID" value="RZU51215.1"/>
    <property type="molecule type" value="Genomic_DNA"/>
</dbReference>
<name>A0A4Q7ZLM0_9ACTN</name>
<dbReference type="Proteomes" id="UP000292564">
    <property type="component" value="Unassembled WGS sequence"/>
</dbReference>